<dbReference type="NCBIfam" id="NF010925">
    <property type="entry name" value="PRK14345.1"/>
    <property type="match status" value="1"/>
</dbReference>
<dbReference type="GO" id="GO:0033819">
    <property type="term" value="F:lipoyl(octanoyl) transferase activity"/>
    <property type="evidence" value="ECO:0007669"/>
    <property type="project" value="UniProtKB-EC"/>
</dbReference>
<reference evidence="11" key="1">
    <citation type="submission" date="2020-12" db="EMBL/GenBank/DDBJ databases">
        <title>Sanguibacter suaedae sp. nov., isolated from Suaeda aralocaspica.</title>
        <authorList>
            <person name="Ma Q."/>
        </authorList>
    </citation>
    <scope>NUCLEOTIDE SEQUENCE</scope>
    <source>
        <strain evidence="11">YZGR15</strain>
    </source>
</reference>
<feature type="site" description="Lowers pKa of active site Cys" evidence="5 9">
    <location>
        <position position="139"/>
    </location>
</feature>
<evidence type="ECO:0000313" key="12">
    <source>
        <dbReference type="Proteomes" id="UP000602087"/>
    </source>
</evidence>
<dbReference type="SUPFAM" id="SSF55681">
    <property type="entry name" value="Class II aaRS and biotin synthetases"/>
    <property type="match status" value="1"/>
</dbReference>
<sequence length="242" mass="26022">MEFLDIDLGSALADYEETWALQRRVHDEVVAGTRPSTTILVEHASVYTAGRRTRAAERPADGIPVVDVDRGGKITWHGPGQLVAYPIVALPDPVDVVRYVRTLEEAVIDLCASLGLETVRVEGRSGVWFPATPERLERKVCAVGVRVAKGVTMHGLALNCDPDLDAFARIVPCGITDADVTSLTAELGRRTTVEDVAPLLRDHLGTHLDGLSRRSRPAPAQDARTTTALAYAGTNQPLGDSA</sequence>
<protein>
    <recommendedName>
        <fullName evidence="5 6">Octanoyltransferase</fullName>
        <ecNumber evidence="5 6">2.3.1.181</ecNumber>
    </recommendedName>
    <alternativeName>
        <fullName evidence="5">Lipoate-protein ligase B</fullName>
    </alternativeName>
    <alternativeName>
        <fullName evidence="5">Lipoyl/octanoyl transferase</fullName>
    </alternativeName>
    <alternativeName>
        <fullName evidence="5">Octanoyl-[acyl-carrier-protein]-protein N-octanoyltransferase</fullName>
    </alternativeName>
</protein>
<dbReference type="PROSITE" id="PS01313">
    <property type="entry name" value="LIPB"/>
    <property type="match status" value="1"/>
</dbReference>
<comment type="caution">
    <text evidence="11">The sequence shown here is derived from an EMBL/GenBank/DDBJ whole genome shotgun (WGS) entry which is preliminary data.</text>
</comment>
<evidence type="ECO:0000256" key="1">
    <source>
        <dbReference type="ARBA" id="ARBA00004821"/>
    </source>
</evidence>
<keyword evidence="3 5" id="KW-0012">Acyltransferase</keyword>
<evidence type="ECO:0000256" key="9">
    <source>
        <dbReference type="PIRSR" id="PIRSR016262-3"/>
    </source>
</evidence>
<dbReference type="EMBL" id="JAEINH010000003">
    <property type="protein sequence ID" value="MBI9114281.1"/>
    <property type="molecule type" value="Genomic_DNA"/>
</dbReference>
<gene>
    <name evidence="5 11" type="primary">lipB</name>
    <name evidence="11" type="ORF">JAV76_04535</name>
</gene>
<comment type="function">
    <text evidence="4 5 6">Catalyzes the transfer of endogenously produced octanoic acid from octanoyl-acyl-carrier-protein onto the lipoyl domains of lipoate-dependent enzymes. Lipoyl-ACP can also act as a substrate although octanoyl-ACP is likely to be the physiological substrate.</text>
</comment>
<dbReference type="GO" id="GO:0005737">
    <property type="term" value="C:cytoplasm"/>
    <property type="evidence" value="ECO:0007669"/>
    <property type="project" value="UniProtKB-SubCell"/>
</dbReference>
<comment type="pathway">
    <text evidence="1 5 6">Protein modification; protein lipoylation via endogenous pathway; protein N(6)-(lipoyl)lysine from octanoyl-[acyl-carrier-protein]: step 1/2.</text>
</comment>
<dbReference type="InterPro" id="IPR045864">
    <property type="entry name" value="aa-tRNA-synth_II/BPL/LPL"/>
</dbReference>
<dbReference type="GO" id="GO:0009249">
    <property type="term" value="P:protein lipoylation"/>
    <property type="evidence" value="ECO:0007669"/>
    <property type="project" value="InterPro"/>
</dbReference>
<keyword evidence="12" id="KW-1185">Reference proteome</keyword>
<evidence type="ECO:0000256" key="8">
    <source>
        <dbReference type="PIRSR" id="PIRSR016262-2"/>
    </source>
</evidence>
<evidence type="ECO:0000256" key="6">
    <source>
        <dbReference type="PIRNR" id="PIRNR016262"/>
    </source>
</evidence>
<evidence type="ECO:0000256" key="5">
    <source>
        <dbReference type="HAMAP-Rule" id="MF_00013"/>
    </source>
</evidence>
<dbReference type="HAMAP" id="MF_00013">
    <property type="entry name" value="LipB"/>
    <property type="match status" value="1"/>
</dbReference>
<dbReference type="RefSeq" id="WP_198732844.1">
    <property type="nucleotide sequence ID" value="NZ_JAEINH010000003.1"/>
</dbReference>
<dbReference type="PROSITE" id="PS51733">
    <property type="entry name" value="BPL_LPL_CATALYTIC"/>
    <property type="match status" value="1"/>
</dbReference>
<dbReference type="Proteomes" id="UP000602087">
    <property type="component" value="Unassembled WGS sequence"/>
</dbReference>
<comment type="subcellular location">
    <subcellularLocation>
        <location evidence="5">Cytoplasm</location>
    </subcellularLocation>
</comment>
<dbReference type="CDD" id="cd16444">
    <property type="entry name" value="LipB"/>
    <property type="match status" value="1"/>
</dbReference>
<dbReference type="PANTHER" id="PTHR10993">
    <property type="entry name" value="OCTANOYLTRANSFERASE"/>
    <property type="match status" value="1"/>
</dbReference>
<dbReference type="InterPro" id="IPR004143">
    <property type="entry name" value="BPL_LPL_catalytic"/>
</dbReference>
<evidence type="ECO:0000256" key="7">
    <source>
        <dbReference type="PIRSR" id="PIRSR016262-1"/>
    </source>
</evidence>
<dbReference type="PIRSF" id="PIRSF016262">
    <property type="entry name" value="LPLase"/>
    <property type="match status" value="1"/>
</dbReference>
<dbReference type="PANTHER" id="PTHR10993:SF7">
    <property type="entry name" value="LIPOYLTRANSFERASE 2, MITOCHONDRIAL-RELATED"/>
    <property type="match status" value="1"/>
</dbReference>
<dbReference type="NCBIfam" id="TIGR00214">
    <property type="entry name" value="lipB"/>
    <property type="match status" value="1"/>
</dbReference>
<evidence type="ECO:0000256" key="3">
    <source>
        <dbReference type="ARBA" id="ARBA00023315"/>
    </source>
</evidence>
<dbReference type="EC" id="2.3.1.181" evidence="5 6"/>
<dbReference type="AlphaFoldDB" id="A0A934MAI9"/>
<feature type="binding site" evidence="5 8">
    <location>
        <begin position="155"/>
        <end position="157"/>
    </location>
    <ligand>
        <name>substrate</name>
    </ligand>
</feature>
<organism evidence="11 12">
    <name type="scientific">Sanguibacter suaedae</name>
    <dbReference type="NCBI Taxonomy" id="2795737"/>
    <lineage>
        <taxon>Bacteria</taxon>
        <taxon>Bacillati</taxon>
        <taxon>Actinomycetota</taxon>
        <taxon>Actinomycetes</taxon>
        <taxon>Micrococcales</taxon>
        <taxon>Sanguibacteraceae</taxon>
        <taxon>Sanguibacter</taxon>
    </lineage>
</organism>
<dbReference type="Gene3D" id="3.30.930.10">
    <property type="entry name" value="Bira Bifunctional Protein, Domain 2"/>
    <property type="match status" value="1"/>
</dbReference>
<evidence type="ECO:0000259" key="10">
    <source>
        <dbReference type="PROSITE" id="PS51733"/>
    </source>
</evidence>
<keyword evidence="2 5" id="KW-0808">Transferase</keyword>
<name>A0A934MAI9_9MICO</name>
<comment type="miscellaneous">
    <text evidence="5">In the reaction, the free carboxyl group of octanoic acid is attached via an amide linkage to the epsilon-amino group of a specific lysine residue of lipoyl domains of lipoate-dependent enzymes.</text>
</comment>
<keyword evidence="5" id="KW-0963">Cytoplasm</keyword>
<feature type="domain" description="BPL/LPL catalytic" evidence="10">
    <location>
        <begin position="32"/>
        <end position="212"/>
    </location>
</feature>
<evidence type="ECO:0000256" key="2">
    <source>
        <dbReference type="ARBA" id="ARBA00022679"/>
    </source>
</evidence>
<proteinExistence type="inferred from homology"/>
<comment type="catalytic activity">
    <reaction evidence="5 6">
        <text>octanoyl-[ACP] + L-lysyl-[protein] = N(6)-octanoyl-L-lysyl-[protein] + holo-[ACP] + H(+)</text>
        <dbReference type="Rhea" id="RHEA:17665"/>
        <dbReference type="Rhea" id="RHEA-COMP:9636"/>
        <dbReference type="Rhea" id="RHEA-COMP:9685"/>
        <dbReference type="Rhea" id="RHEA-COMP:9752"/>
        <dbReference type="Rhea" id="RHEA-COMP:9928"/>
        <dbReference type="ChEBI" id="CHEBI:15378"/>
        <dbReference type="ChEBI" id="CHEBI:29969"/>
        <dbReference type="ChEBI" id="CHEBI:64479"/>
        <dbReference type="ChEBI" id="CHEBI:78463"/>
        <dbReference type="ChEBI" id="CHEBI:78809"/>
        <dbReference type="EC" id="2.3.1.181"/>
    </reaction>
</comment>
<dbReference type="InterPro" id="IPR020605">
    <property type="entry name" value="Octanoyltransferase_CS"/>
</dbReference>
<comment type="similarity">
    <text evidence="5 6">Belongs to the LipB family.</text>
</comment>
<feature type="binding site" evidence="5 8">
    <location>
        <begin position="142"/>
        <end position="144"/>
    </location>
    <ligand>
        <name>substrate</name>
    </ligand>
</feature>
<feature type="active site" description="Acyl-thioester intermediate" evidence="5 7">
    <location>
        <position position="173"/>
    </location>
</feature>
<evidence type="ECO:0000313" key="11">
    <source>
        <dbReference type="EMBL" id="MBI9114281.1"/>
    </source>
</evidence>
<accession>A0A934MAI9</accession>
<evidence type="ECO:0000256" key="4">
    <source>
        <dbReference type="ARBA" id="ARBA00024732"/>
    </source>
</evidence>
<dbReference type="InterPro" id="IPR000544">
    <property type="entry name" value="Octanoyltransferase"/>
</dbReference>
<feature type="binding site" evidence="5 8">
    <location>
        <begin position="70"/>
        <end position="77"/>
    </location>
    <ligand>
        <name>substrate</name>
    </ligand>
</feature>
<dbReference type="Pfam" id="PF21948">
    <property type="entry name" value="LplA-B_cat"/>
    <property type="match status" value="1"/>
</dbReference>